<dbReference type="KEGG" id="ess:ATZ33_11810"/>
<dbReference type="Proteomes" id="UP000065511">
    <property type="component" value="Chromosome"/>
</dbReference>
<evidence type="ECO:0000313" key="4">
    <source>
        <dbReference type="Proteomes" id="UP000183039"/>
    </source>
</evidence>
<evidence type="ECO:0000313" key="3">
    <source>
        <dbReference type="Proteomes" id="UP000065511"/>
    </source>
</evidence>
<dbReference type="OrthoDB" id="1830797at2"/>
<keyword evidence="3" id="KW-1185">Reference proteome</keyword>
<accession>A0A0S3KCK1</accession>
<protein>
    <submittedName>
        <fullName evidence="1">Dihydroorotate dehydrogenase (Quinone)</fullName>
    </submittedName>
</protein>
<organism evidence="2 4">
    <name type="scientific">Enterococcus silesiacus</name>
    <dbReference type="NCBI Taxonomy" id="332949"/>
    <lineage>
        <taxon>Bacteria</taxon>
        <taxon>Bacillati</taxon>
        <taxon>Bacillota</taxon>
        <taxon>Bacilli</taxon>
        <taxon>Lactobacillales</taxon>
        <taxon>Enterococcaceae</taxon>
        <taxon>Enterococcus</taxon>
    </lineage>
</organism>
<gene>
    <name evidence="1" type="ORF">ATZ33_11810</name>
    <name evidence="2" type="ORF">RV15_GL001689</name>
</gene>
<dbReference type="AlphaFoldDB" id="A0A0S3KCK1"/>
<dbReference type="Proteomes" id="UP000183039">
    <property type="component" value="Unassembled WGS sequence"/>
</dbReference>
<reference evidence="2 4" key="1">
    <citation type="submission" date="2014-12" db="EMBL/GenBank/DDBJ databases">
        <title>Draft genome sequences of 29 type strains of Enterococci.</title>
        <authorList>
            <person name="Zhong Z."/>
            <person name="Sun Z."/>
            <person name="Liu W."/>
            <person name="Zhang W."/>
            <person name="Zhang H."/>
        </authorList>
    </citation>
    <scope>NUCLEOTIDE SEQUENCE [LARGE SCALE GENOMIC DNA]</scope>
    <source>
        <strain evidence="2 4">DSM 22801</strain>
    </source>
</reference>
<proteinExistence type="predicted"/>
<evidence type="ECO:0000313" key="1">
    <source>
        <dbReference type="EMBL" id="ALS02045.1"/>
    </source>
</evidence>
<dbReference type="EMBL" id="CP013614">
    <property type="protein sequence ID" value="ALS02045.1"/>
    <property type="molecule type" value="Genomic_DNA"/>
</dbReference>
<reference evidence="1 3" key="2">
    <citation type="submission" date="2015-12" db="EMBL/GenBank/DDBJ databases">
        <authorList>
            <person name="Lauer A."/>
            <person name="Humrighouse B."/>
            <person name="Loparev V."/>
            <person name="Shewmaker P.L."/>
            <person name="Whitney A.M."/>
            <person name="McLaughlin R.W."/>
        </authorList>
    </citation>
    <scope>NUCLEOTIDE SEQUENCE [LARGE SCALE GENOMIC DNA]</scope>
    <source>
        <strain evidence="1 3">LMG 23085</strain>
    </source>
</reference>
<sequence length="115" mass="13699">MDNYYEGFEGNPEIDIYIFLENEKVGIKMWDGYFDEIMRAIQPVNGEWKSLAYYYNLYEGWYDESPWEIPNNQEALKQFESIDKLTLGKVSQEILIKIIELLKNNSSNSIFIEYT</sequence>
<name>A0A0S3KCK1_9ENTE</name>
<dbReference type="RefSeq" id="WP_071878688.1">
    <property type="nucleotide sequence ID" value="NZ_JXLC01000024.1"/>
</dbReference>
<evidence type="ECO:0000313" key="2">
    <source>
        <dbReference type="EMBL" id="OJG88953.1"/>
    </source>
</evidence>
<dbReference type="EMBL" id="JXLC01000024">
    <property type="protein sequence ID" value="OJG88953.1"/>
    <property type="molecule type" value="Genomic_DNA"/>
</dbReference>